<keyword evidence="4 6" id="KW-0493">Microtubule</keyword>
<dbReference type="InterPro" id="IPR040457">
    <property type="entry name" value="GCP_C"/>
</dbReference>
<reference evidence="10" key="1">
    <citation type="journal article" date="2021" name="Nat. Commun.">
        <title>Genetic determinants of endophytism in the Arabidopsis root mycobiome.</title>
        <authorList>
            <person name="Mesny F."/>
            <person name="Miyauchi S."/>
            <person name="Thiergart T."/>
            <person name="Pickel B."/>
            <person name="Atanasova L."/>
            <person name="Karlsson M."/>
            <person name="Huettel B."/>
            <person name="Barry K.W."/>
            <person name="Haridas S."/>
            <person name="Chen C."/>
            <person name="Bauer D."/>
            <person name="Andreopoulos W."/>
            <person name="Pangilinan J."/>
            <person name="LaButti K."/>
            <person name="Riley R."/>
            <person name="Lipzen A."/>
            <person name="Clum A."/>
            <person name="Drula E."/>
            <person name="Henrissat B."/>
            <person name="Kohler A."/>
            <person name="Grigoriev I.V."/>
            <person name="Martin F.M."/>
            <person name="Hacquard S."/>
        </authorList>
    </citation>
    <scope>NUCLEOTIDE SEQUENCE</scope>
    <source>
        <strain evidence="10">MPI-CAGE-AT-0021</strain>
    </source>
</reference>
<dbReference type="Gene3D" id="1.20.120.1900">
    <property type="entry name" value="Gamma-tubulin complex, C-terminal domain"/>
    <property type="match status" value="1"/>
</dbReference>
<sequence>MLHEILLSLSGHPSPLLRTDAAEPHAFAAVSPAERQLLASTAHLSSVHVKLISYTAQIANSHPSTICRAVATAIDSIHLAAFQRKVLEVEDSILRDDSELVGAYNIVPLTAVVGEFKEWTRRMEWLWEMVQFMLVKNKQGDVCHGARLMDRLRTELQSGYQDVVETAMSLVTIAETAWLKQVSAWILYGRLPSFGSEDFFVQRAEESDEEYISHSNLLPSFVTPATASSMLFIGKSLNHIRVRSSVDSGLLGLDQLSSKLQELASLTFPLNNAEFSRAIIAIRLSLSENTLQKLLPLVRVEEMLQLLRDFFLLGRGEFAMALTHEADDKIRSRWRRADNLAHEKGDGLKNITIKEGEVAAVLGRTWAVLASMQGQHAEEDEQLELARDLLRLNLTKTKTVTPIGAGSGLSEDAANTLATSPFRNLLFSVPSLLSSQIPPPLDMVLSPSDLQLYSCINAYLLSMRRAHIRLTDLWKITSLRRHHPAPRGGREQIVLLRERWTARSMSMRSSWTTASATIFFLAETEAYLQTEIVAGLWEGFHTWLTPPQGGRDTRSGATTPAPRPSKEDGEGDDDDEDEGGEEEEDLWLHEGDKYASVQDIPKKPNPSPSHDPQTLSTAHRLYLRTLIHRLLLTEPNFTQPLYSLLIHIDHLVAHLHRLHAIYTSLDLEEDAGVVDAFVDLEAEERDVKRLLVAVENRVRAGIEDVVAALRSLEADPAFAAEWEGDSALALAEHVPGTDDDAAAERGGYVPARVGGINRLLMKLDFGTWFGRSDDEGDSEM</sequence>
<comment type="caution">
    <text evidence="10">The sequence shown here is derived from an EMBL/GenBank/DDBJ whole genome shotgun (WGS) entry which is preliminary data.</text>
</comment>
<protein>
    <recommendedName>
        <fullName evidence="6">Spindle pole body component</fullName>
    </recommendedName>
</protein>
<organism evidence="10 11">
    <name type="scientific">Dactylonectria estremocensis</name>
    <dbReference type="NCBI Taxonomy" id="1079267"/>
    <lineage>
        <taxon>Eukaryota</taxon>
        <taxon>Fungi</taxon>
        <taxon>Dikarya</taxon>
        <taxon>Ascomycota</taxon>
        <taxon>Pezizomycotina</taxon>
        <taxon>Sordariomycetes</taxon>
        <taxon>Hypocreomycetidae</taxon>
        <taxon>Hypocreales</taxon>
        <taxon>Nectriaceae</taxon>
        <taxon>Dactylonectria</taxon>
    </lineage>
</organism>
<evidence type="ECO:0000256" key="4">
    <source>
        <dbReference type="ARBA" id="ARBA00022701"/>
    </source>
</evidence>
<dbReference type="InterPro" id="IPR007259">
    <property type="entry name" value="GCP"/>
</dbReference>
<evidence type="ECO:0000313" key="11">
    <source>
        <dbReference type="Proteomes" id="UP000717696"/>
    </source>
</evidence>
<feature type="compositionally biased region" description="Acidic residues" evidence="7">
    <location>
        <begin position="569"/>
        <end position="585"/>
    </location>
</feature>
<dbReference type="GO" id="GO:0043015">
    <property type="term" value="F:gamma-tubulin binding"/>
    <property type="evidence" value="ECO:0007669"/>
    <property type="project" value="InterPro"/>
</dbReference>
<dbReference type="Pfam" id="PF17681">
    <property type="entry name" value="GCP_N_terminal"/>
    <property type="match status" value="1"/>
</dbReference>
<evidence type="ECO:0000313" key="10">
    <source>
        <dbReference type="EMBL" id="KAH7159831.1"/>
    </source>
</evidence>
<feature type="domain" description="Gamma tubulin complex component C-terminal" evidence="8">
    <location>
        <begin position="436"/>
        <end position="769"/>
    </location>
</feature>
<dbReference type="OrthoDB" id="78652at2759"/>
<evidence type="ECO:0000256" key="7">
    <source>
        <dbReference type="SAM" id="MobiDB-lite"/>
    </source>
</evidence>
<feature type="domain" description="Gamma tubulin complex component protein N-terminal" evidence="9">
    <location>
        <begin position="2"/>
        <end position="292"/>
    </location>
</feature>
<dbReference type="AlphaFoldDB" id="A0A9P9FDG8"/>
<feature type="region of interest" description="Disordered" evidence="7">
    <location>
        <begin position="546"/>
        <end position="588"/>
    </location>
</feature>
<dbReference type="Pfam" id="PF04130">
    <property type="entry name" value="GCP_C_terminal"/>
    <property type="match status" value="1"/>
</dbReference>
<evidence type="ECO:0000256" key="1">
    <source>
        <dbReference type="ARBA" id="ARBA00004267"/>
    </source>
</evidence>
<evidence type="ECO:0000256" key="5">
    <source>
        <dbReference type="ARBA" id="ARBA00023212"/>
    </source>
</evidence>
<dbReference type="InterPro" id="IPR041470">
    <property type="entry name" value="GCP_N"/>
</dbReference>
<evidence type="ECO:0000259" key="8">
    <source>
        <dbReference type="Pfam" id="PF04130"/>
    </source>
</evidence>
<keyword evidence="3 6" id="KW-0963">Cytoplasm</keyword>
<name>A0A9P9FDG8_9HYPO</name>
<gene>
    <name evidence="10" type="ORF">B0J13DRAFT_433200</name>
</gene>
<evidence type="ECO:0000259" key="9">
    <source>
        <dbReference type="Pfam" id="PF17681"/>
    </source>
</evidence>
<dbReference type="GO" id="GO:0051225">
    <property type="term" value="P:spindle assembly"/>
    <property type="evidence" value="ECO:0007669"/>
    <property type="project" value="TreeGrafter"/>
</dbReference>
<dbReference type="GO" id="GO:0051321">
    <property type="term" value="P:meiotic cell cycle"/>
    <property type="evidence" value="ECO:0007669"/>
    <property type="project" value="TreeGrafter"/>
</dbReference>
<dbReference type="GO" id="GO:0051011">
    <property type="term" value="F:microtubule minus-end binding"/>
    <property type="evidence" value="ECO:0007669"/>
    <property type="project" value="TreeGrafter"/>
</dbReference>
<dbReference type="Proteomes" id="UP000717696">
    <property type="component" value="Unassembled WGS sequence"/>
</dbReference>
<dbReference type="GO" id="GO:0007020">
    <property type="term" value="P:microtubule nucleation"/>
    <property type="evidence" value="ECO:0007669"/>
    <property type="project" value="InterPro"/>
</dbReference>
<comment type="subcellular location">
    <subcellularLocation>
        <location evidence="1 6">Cytoplasm</location>
        <location evidence="1 6">Cytoskeleton</location>
        <location evidence="1 6">Microtubule organizing center</location>
    </subcellularLocation>
</comment>
<evidence type="ECO:0000256" key="3">
    <source>
        <dbReference type="ARBA" id="ARBA00022490"/>
    </source>
</evidence>
<dbReference type="GO" id="GO:0000278">
    <property type="term" value="P:mitotic cell cycle"/>
    <property type="evidence" value="ECO:0007669"/>
    <property type="project" value="TreeGrafter"/>
</dbReference>
<dbReference type="GO" id="GO:0000930">
    <property type="term" value="C:gamma-tubulin complex"/>
    <property type="evidence" value="ECO:0007669"/>
    <property type="project" value="TreeGrafter"/>
</dbReference>
<dbReference type="EMBL" id="JAGMUU010000002">
    <property type="protein sequence ID" value="KAH7159831.1"/>
    <property type="molecule type" value="Genomic_DNA"/>
</dbReference>
<dbReference type="GO" id="GO:0044732">
    <property type="term" value="C:mitotic spindle pole body"/>
    <property type="evidence" value="ECO:0007669"/>
    <property type="project" value="TreeGrafter"/>
</dbReference>
<keyword evidence="11" id="KW-1185">Reference proteome</keyword>
<keyword evidence="5 6" id="KW-0206">Cytoskeleton</keyword>
<dbReference type="GO" id="GO:0031122">
    <property type="term" value="P:cytoplasmic microtubule organization"/>
    <property type="evidence" value="ECO:0007669"/>
    <property type="project" value="TreeGrafter"/>
</dbReference>
<dbReference type="PANTHER" id="PTHR19302">
    <property type="entry name" value="GAMMA TUBULIN COMPLEX PROTEIN"/>
    <property type="match status" value="1"/>
</dbReference>
<comment type="similarity">
    <text evidence="2 6">Belongs to the TUBGCP family.</text>
</comment>
<dbReference type="GO" id="GO:0000922">
    <property type="term" value="C:spindle pole"/>
    <property type="evidence" value="ECO:0007669"/>
    <property type="project" value="InterPro"/>
</dbReference>
<dbReference type="InterPro" id="IPR042241">
    <property type="entry name" value="GCP_C_sf"/>
</dbReference>
<dbReference type="PANTHER" id="PTHR19302:SF27">
    <property type="entry name" value="GAMMA-TUBULIN COMPLEX COMPONENT 4"/>
    <property type="match status" value="1"/>
</dbReference>
<proteinExistence type="inferred from homology"/>
<evidence type="ECO:0000256" key="2">
    <source>
        <dbReference type="ARBA" id="ARBA00010337"/>
    </source>
</evidence>
<accession>A0A9P9FDG8</accession>
<dbReference type="GO" id="GO:0005874">
    <property type="term" value="C:microtubule"/>
    <property type="evidence" value="ECO:0007669"/>
    <property type="project" value="UniProtKB-KW"/>
</dbReference>
<evidence type="ECO:0000256" key="6">
    <source>
        <dbReference type="RuleBase" id="RU363050"/>
    </source>
</evidence>